<comment type="caution">
    <text evidence="2">The sequence shown here is derived from an EMBL/GenBank/DDBJ whole genome shotgun (WGS) entry which is preliminary data.</text>
</comment>
<name>A0A7X1Z9D6_9LACT</name>
<dbReference type="CDD" id="cd00077">
    <property type="entry name" value="HDc"/>
    <property type="match status" value="1"/>
</dbReference>
<dbReference type="PANTHER" id="PTHR33594">
    <property type="entry name" value="SUPERFAMILY HYDROLASE, PUTATIVE (AFU_ORTHOLOGUE AFUA_1G03035)-RELATED"/>
    <property type="match status" value="1"/>
</dbReference>
<evidence type="ECO:0000259" key="1">
    <source>
        <dbReference type="SMART" id="SM00471"/>
    </source>
</evidence>
<dbReference type="PANTHER" id="PTHR33594:SF1">
    <property type="entry name" value="HD_PDEASE DOMAIN-CONTAINING PROTEIN"/>
    <property type="match status" value="1"/>
</dbReference>
<dbReference type="AlphaFoldDB" id="A0A7X1Z9D6"/>
<dbReference type="Gene3D" id="1.10.472.50">
    <property type="entry name" value="HD-domain/PDEase-like"/>
    <property type="match status" value="1"/>
</dbReference>
<dbReference type="Proteomes" id="UP000439550">
    <property type="component" value="Unassembled WGS sequence"/>
</dbReference>
<dbReference type="Pfam" id="PF01966">
    <property type="entry name" value="HD"/>
    <property type="match status" value="1"/>
</dbReference>
<dbReference type="SMART" id="SM00471">
    <property type="entry name" value="HDc"/>
    <property type="match status" value="1"/>
</dbReference>
<feature type="domain" description="HD/PDEase" evidence="1">
    <location>
        <begin position="24"/>
        <end position="139"/>
    </location>
</feature>
<reference evidence="2 3" key="1">
    <citation type="submission" date="2019-10" db="EMBL/GenBank/DDBJ databases">
        <authorList>
            <person name="Dong K."/>
        </authorList>
    </citation>
    <scope>NUCLEOTIDE SEQUENCE [LARGE SCALE GENOMIC DNA]</scope>
    <source>
        <strain evidence="2 3">DSM 28960</strain>
    </source>
</reference>
<dbReference type="Gene3D" id="1.20.58.1910">
    <property type="match status" value="1"/>
</dbReference>
<protein>
    <submittedName>
        <fullName evidence="2">HD domain-containing protein</fullName>
    </submittedName>
</protein>
<dbReference type="OrthoDB" id="9797344at2"/>
<evidence type="ECO:0000313" key="3">
    <source>
        <dbReference type="Proteomes" id="UP000439550"/>
    </source>
</evidence>
<proteinExistence type="predicted"/>
<dbReference type="InterPro" id="IPR006674">
    <property type="entry name" value="HD_domain"/>
</dbReference>
<evidence type="ECO:0000313" key="2">
    <source>
        <dbReference type="EMBL" id="MQW39649.1"/>
    </source>
</evidence>
<dbReference type="RefSeq" id="WP_153496317.1">
    <property type="nucleotide sequence ID" value="NZ_CAXYUY010000010.1"/>
</dbReference>
<gene>
    <name evidence="2" type="ORF">GHI93_06840</name>
</gene>
<dbReference type="SUPFAM" id="SSF109604">
    <property type="entry name" value="HD-domain/PDEase-like"/>
    <property type="match status" value="1"/>
</dbReference>
<organism evidence="2 3">
    <name type="scientific">Lactococcus hircilactis</name>
    <dbReference type="NCBI Taxonomy" id="1494462"/>
    <lineage>
        <taxon>Bacteria</taxon>
        <taxon>Bacillati</taxon>
        <taxon>Bacillota</taxon>
        <taxon>Bacilli</taxon>
        <taxon>Lactobacillales</taxon>
        <taxon>Streptococcaceae</taxon>
        <taxon>Lactococcus</taxon>
    </lineage>
</organism>
<keyword evidence="3" id="KW-1185">Reference proteome</keyword>
<dbReference type="EMBL" id="WITJ01000008">
    <property type="protein sequence ID" value="MQW39649.1"/>
    <property type="molecule type" value="Genomic_DNA"/>
</dbReference>
<dbReference type="InterPro" id="IPR003607">
    <property type="entry name" value="HD/PDEase_dom"/>
</dbReference>
<sequence length="223" mass="25800">MPDLEDTYLQKIARFAHEIHCENQDGHGFDHIERVVSLAQKILLTEPTANKKIVLSAAYLHDTYDEKITKNQAEQKEKVRKFLSALTETQTVDEILFIIDHMSFSSNLHEKISLNLNGQIVQDADRLDAMGAFGIARTLQYGFKKKRELYNPKIKPMTYASKAAYHQQEKNTTINHFYEKLFLLKGLLNTDKAKAMAVSRDKIMHDFVTAIEREENENKRDEN</sequence>
<accession>A0A7X1Z9D6</accession>